<sequence>MLTIRGVYDGKTIRPLPGEPLPKVEGEVEVQIVFCGIEPEQAANLAQTLFQLRDSHPPLPFPVWELIEYEREH</sequence>
<organism evidence="1">
    <name type="scientific">uncultured prokaryote</name>
    <dbReference type="NCBI Taxonomy" id="198431"/>
    <lineage>
        <taxon>unclassified sequences</taxon>
        <taxon>environmental samples</taxon>
    </lineage>
</organism>
<evidence type="ECO:0000313" key="1">
    <source>
        <dbReference type="EMBL" id="BAL52827.1"/>
    </source>
</evidence>
<dbReference type="EMBL" id="AP011640">
    <property type="protein sequence ID" value="BAL52827.1"/>
    <property type="molecule type" value="Genomic_DNA"/>
</dbReference>
<proteinExistence type="predicted"/>
<reference evidence="1" key="1">
    <citation type="journal article" date="2005" name="Environ. Microbiol.">
        <title>Genetic and functional properties of uncultivated thermophilic crenarchaeotes from a subsurface gold mine as revealed by analysis of genome fragments.</title>
        <authorList>
            <person name="Nunoura T."/>
            <person name="Hirayama H."/>
            <person name="Takami H."/>
            <person name="Oida H."/>
            <person name="Nishi S."/>
            <person name="Shimamura S."/>
            <person name="Suzuki Y."/>
            <person name="Inagaki F."/>
            <person name="Takai K."/>
            <person name="Nealson K.H."/>
            <person name="Horikoshi K."/>
        </authorList>
    </citation>
    <scope>NUCLEOTIDE SEQUENCE</scope>
</reference>
<reference evidence="1" key="2">
    <citation type="journal article" date="2012" name="PLoS ONE">
        <title>A Deeply Branching Thermophilic Bacterium with an Ancient Acetyl-CoA Pathway Dominates a Subsurface Ecosystem.</title>
        <authorList>
            <person name="Takami H."/>
            <person name="Noguchi H."/>
            <person name="Takaki Y."/>
            <person name="Uchiyama I."/>
            <person name="Toyoda A."/>
            <person name="Nishi S."/>
            <person name="Chee G.-J."/>
            <person name="Arai W."/>
            <person name="Nunoura T."/>
            <person name="Itoh T."/>
            <person name="Hattori M."/>
            <person name="Takai K."/>
        </authorList>
    </citation>
    <scope>NUCLEOTIDE SEQUENCE</scope>
</reference>
<gene>
    <name evidence="1" type="ORF">HGMM_F03C06C32</name>
</gene>
<name>H5S9J1_9ZZZZ</name>
<accession>H5S9J1</accession>
<protein>
    <submittedName>
        <fullName evidence="1">Uncharacterized protein</fullName>
    </submittedName>
</protein>
<dbReference type="AlphaFoldDB" id="H5S9J1"/>